<dbReference type="PIRSF" id="PIRSF016049">
    <property type="entry name" value="Man_dehyd"/>
    <property type="match status" value="1"/>
</dbReference>
<evidence type="ECO:0000256" key="6">
    <source>
        <dbReference type="ARBA" id="ARBA00023004"/>
    </source>
</evidence>
<dbReference type="RefSeq" id="WP_167949539.1">
    <property type="nucleotide sequence ID" value="NZ_BAAAPQ010000026.1"/>
</dbReference>
<comment type="similarity">
    <text evidence="4 9">Belongs to the mannonate dehydratase family.</text>
</comment>
<evidence type="ECO:0000313" key="10">
    <source>
        <dbReference type="EMBL" id="NJC55510.1"/>
    </source>
</evidence>
<comment type="catalytic activity">
    <reaction evidence="1 9">
        <text>D-mannonate = 2-dehydro-3-deoxy-D-gluconate + H2O</text>
        <dbReference type="Rhea" id="RHEA:20097"/>
        <dbReference type="ChEBI" id="CHEBI:15377"/>
        <dbReference type="ChEBI" id="CHEBI:17767"/>
        <dbReference type="ChEBI" id="CHEBI:57990"/>
        <dbReference type="EC" id="4.2.1.8"/>
    </reaction>
</comment>
<name>A0A846RWP3_9MICO</name>
<evidence type="ECO:0000256" key="4">
    <source>
        <dbReference type="ARBA" id="ARBA00007389"/>
    </source>
</evidence>
<keyword evidence="8 9" id="KW-0456">Lyase</keyword>
<gene>
    <name evidence="9" type="primary">uxuA</name>
    <name evidence="10" type="ORF">BKA07_000545</name>
</gene>
<keyword evidence="7 9" id="KW-0464">Manganese</keyword>
<sequence>MRMSFRWFGAQDDPISLTHIRQIPGVGDVVGALYDIPTGEAWPEHRIAELKAQVEDAGLNLQVIESVNIHDDIKIGLPSRDRYIDNYRETIRRLGKAGISVICYNFMPVFDWLRTDLWYELPDGSQTMQYDRSVSESISPESLLEQYTAGSSDLSLPGWEPERLSDLRSLFAQYEGVDANTLRENLKYFLEAIMPVCQEAGVSMAIHPDDPPHPLFGLPRIVSDRDDLRWIVDAVDSPHNGLTLCTGSLGANRANDVVDIIEELVPEGRVPFAHIRNIRWQDEGRFYESAHLSSEGSLDLHQIVRAFHRAGFDGVIRPDHGRMIWGETGRPGYGLFDRALGAAYLNGLWEAADKSPLLKERPAQKIEL</sequence>
<dbReference type="GO" id="GO:0042840">
    <property type="term" value="P:D-glucuronate catabolic process"/>
    <property type="evidence" value="ECO:0007669"/>
    <property type="project" value="TreeGrafter"/>
</dbReference>
<organism evidence="10 11">
    <name type="scientific">Brevibacterium marinum</name>
    <dbReference type="NCBI Taxonomy" id="418643"/>
    <lineage>
        <taxon>Bacteria</taxon>
        <taxon>Bacillati</taxon>
        <taxon>Actinomycetota</taxon>
        <taxon>Actinomycetes</taxon>
        <taxon>Micrococcales</taxon>
        <taxon>Brevibacteriaceae</taxon>
        <taxon>Brevibacterium</taxon>
    </lineage>
</organism>
<comment type="function">
    <text evidence="2 9">Catalyzes the dehydration of D-mannonate.</text>
</comment>
<dbReference type="NCBIfam" id="NF003027">
    <property type="entry name" value="PRK03906.1"/>
    <property type="match status" value="1"/>
</dbReference>
<dbReference type="PANTHER" id="PTHR30387">
    <property type="entry name" value="MANNONATE DEHYDRATASE"/>
    <property type="match status" value="1"/>
</dbReference>
<dbReference type="GO" id="GO:0008927">
    <property type="term" value="F:mannonate dehydratase activity"/>
    <property type="evidence" value="ECO:0007669"/>
    <property type="project" value="UniProtKB-UniRule"/>
</dbReference>
<protein>
    <recommendedName>
        <fullName evidence="5 9">Mannonate dehydratase</fullName>
        <ecNumber evidence="5 9">4.2.1.8</ecNumber>
    </recommendedName>
    <alternativeName>
        <fullName evidence="9">D-mannonate hydro-lyase</fullName>
    </alternativeName>
</protein>
<dbReference type="InterPro" id="IPR036237">
    <property type="entry name" value="Xyl_isomerase-like_sf"/>
</dbReference>
<evidence type="ECO:0000256" key="3">
    <source>
        <dbReference type="ARBA" id="ARBA00004892"/>
    </source>
</evidence>
<evidence type="ECO:0000256" key="9">
    <source>
        <dbReference type="HAMAP-Rule" id="MF_00106"/>
    </source>
</evidence>
<dbReference type="Proteomes" id="UP000576792">
    <property type="component" value="Unassembled WGS sequence"/>
</dbReference>
<proteinExistence type="inferred from homology"/>
<keyword evidence="6 9" id="KW-0408">Iron</keyword>
<evidence type="ECO:0000256" key="2">
    <source>
        <dbReference type="ARBA" id="ARBA00002713"/>
    </source>
</evidence>
<evidence type="ECO:0000256" key="7">
    <source>
        <dbReference type="ARBA" id="ARBA00023211"/>
    </source>
</evidence>
<dbReference type="GO" id="GO:0030145">
    <property type="term" value="F:manganese ion binding"/>
    <property type="evidence" value="ECO:0007669"/>
    <property type="project" value="TreeGrafter"/>
</dbReference>
<dbReference type="HAMAP" id="MF_00106">
    <property type="entry name" value="UxuA"/>
    <property type="match status" value="1"/>
</dbReference>
<dbReference type="UniPathway" id="UPA00246"/>
<comment type="pathway">
    <text evidence="3 9">Carbohydrate metabolism; pentose and glucuronate interconversion.</text>
</comment>
<reference evidence="10 11" key="1">
    <citation type="submission" date="2020-03" db="EMBL/GenBank/DDBJ databases">
        <title>Sequencing the genomes of 1000 actinobacteria strains.</title>
        <authorList>
            <person name="Klenk H.-P."/>
        </authorList>
    </citation>
    <scope>NUCLEOTIDE SEQUENCE [LARGE SCALE GENOMIC DNA]</scope>
    <source>
        <strain evidence="10 11">DSM 18964</strain>
    </source>
</reference>
<dbReference type="EMBL" id="JAATJN010000001">
    <property type="protein sequence ID" value="NJC55510.1"/>
    <property type="molecule type" value="Genomic_DNA"/>
</dbReference>
<keyword evidence="11" id="KW-1185">Reference proteome</keyword>
<dbReference type="EC" id="4.2.1.8" evidence="5 9"/>
<evidence type="ECO:0000313" key="11">
    <source>
        <dbReference type="Proteomes" id="UP000576792"/>
    </source>
</evidence>
<dbReference type="NCBIfam" id="TIGR00695">
    <property type="entry name" value="uxuA"/>
    <property type="match status" value="1"/>
</dbReference>
<evidence type="ECO:0000256" key="8">
    <source>
        <dbReference type="ARBA" id="ARBA00023239"/>
    </source>
</evidence>
<dbReference type="Pfam" id="PF03786">
    <property type="entry name" value="UxuA"/>
    <property type="match status" value="1"/>
</dbReference>
<dbReference type="AlphaFoldDB" id="A0A846RWP3"/>
<evidence type="ECO:0000256" key="1">
    <source>
        <dbReference type="ARBA" id="ARBA00001794"/>
    </source>
</evidence>
<dbReference type="PANTHER" id="PTHR30387:SF2">
    <property type="entry name" value="MANNONATE DEHYDRATASE"/>
    <property type="match status" value="1"/>
</dbReference>
<dbReference type="InterPro" id="IPR004628">
    <property type="entry name" value="Man_deHydtase"/>
</dbReference>
<dbReference type="SUPFAM" id="SSF51658">
    <property type="entry name" value="Xylose isomerase-like"/>
    <property type="match status" value="1"/>
</dbReference>
<accession>A0A846RWP3</accession>
<dbReference type="Gene3D" id="3.20.20.150">
    <property type="entry name" value="Divalent-metal-dependent TIM barrel enzymes"/>
    <property type="match status" value="1"/>
</dbReference>
<evidence type="ECO:0000256" key="5">
    <source>
        <dbReference type="ARBA" id="ARBA00012927"/>
    </source>
</evidence>
<comment type="cofactor">
    <cofactor evidence="9">
        <name>Fe(2+)</name>
        <dbReference type="ChEBI" id="CHEBI:29033"/>
    </cofactor>
    <cofactor evidence="9">
        <name>Mn(2+)</name>
        <dbReference type="ChEBI" id="CHEBI:29035"/>
    </cofactor>
</comment>
<comment type="caution">
    <text evidence="10">The sequence shown here is derived from an EMBL/GenBank/DDBJ whole genome shotgun (WGS) entry which is preliminary data.</text>
</comment>
<dbReference type="GO" id="GO:0008198">
    <property type="term" value="F:ferrous iron binding"/>
    <property type="evidence" value="ECO:0007669"/>
    <property type="project" value="TreeGrafter"/>
</dbReference>